<evidence type="ECO:0000256" key="3">
    <source>
        <dbReference type="ARBA" id="ARBA00023237"/>
    </source>
</evidence>
<dbReference type="SUPFAM" id="SSF49464">
    <property type="entry name" value="Carboxypeptidase regulatory domain-like"/>
    <property type="match status" value="1"/>
</dbReference>
<dbReference type="InterPro" id="IPR041700">
    <property type="entry name" value="OMP_b-brl_3"/>
</dbReference>
<dbReference type="RefSeq" id="WP_099292740.1">
    <property type="nucleotide sequence ID" value="NZ_JACOOH010000003.1"/>
</dbReference>
<dbReference type="Pfam" id="PF13715">
    <property type="entry name" value="CarbopepD_reg_2"/>
    <property type="match status" value="1"/>
</dbReference>
<feature type="compositionally biased region" description="Polar residues" evidence="4">
    <location>
        <begin position="296"/>
        <end position="306"/>
    </location>
</feature>
<accession>A0ABR7CZD3</accession>
<reference evidence="7 8" key="1">
    <citation type="submission" date="2020-08" db="EMBL/GenBank/DDBJ databases">
        <title>Genome public.</title>
        <authorList>
            <person name="Liu C."/>
            <person name="Sun Q."/>
        </authorList>
    </citation>
    <scope>NUCLEOTIDE SEQUENCE [LARGE SCALE GENOMIC DNA]</scope>
    <source>
        <strain evidence="7 8">NSJ-56</strain>
    </source>
</reference>
<feature type="region of interest" description="Disordered" evidence="4">
    <location>
        <begin position="293"/>
        <end position="314"/>
    </location>
</feature>
<dbReference type="InterPro" id="IPR008969">
    <property type="entry name" value="CarboxyPept-like_regulatory"/>
</dbReference>
<keyword evidence="8" id="KW-1185">Reference proteome</keyword>
<evidence type="ECO:0000259" key="6">
    <source>
        <dbReference type="Pfam" id="PF14905"/>
    </source>
</evidence>
<evidence type="ECO:0000256" key="1">
    <source>
        <dbReference type="ARBA" id="ARBA00004442"/>
    </source>
</evidence>
<keyword evidence="7" id="KW-0675">Receptor</keyword>
<organism evidence="7 8">
    <name type="scientific">Butyricimonas hominis</name>
    <dbReference type="NCBI Taxonomy" id="2763032"/>
    <lineage>
        <taxon>Bacteria</taxon>
        <taxon>Pseudomonadati</taxon>
        <taxon>Bacteroidota</taxon>
        <taxon>Bacteroidia</taxon>
        <taxon>Bacteroidales</taxon>
        <taxon>Odoribacteraceae</taxon>
        <taxon>Butyricimonas</taxon>
    </lineage>
</organism>
<dbReference type="Proteomes" id="UP000646484">
    <property type="component" value="Unassembled WGS sequence"/>
</dbReference>
<dbReference type="Pfam" id="PF14905">
    <property type="entry name" value="OMP_b-brl_3"/>
    <property type="match status" value="1"/>
</dbReference>
<dbReference type="Gene3D" id="2.40.170.20">
    <property type="entry name" value="TonB-dependent receptor, beta-barrel domain"/>
    <property type="match status" value="1"/>
</dbReference>
<keyword evidence="5" id="KW-0732">Signal</keyword>
<keyword evidence="3" id="KW-0998">Cell outer membrane</keyword>
<feature type="domain" description="Outer membrane protein beta-barrel" evidence="6">
    <location>
        <begin position="449"/>
        <end position="916"/>
    </location>
</feature>
<dbReference type="EMBL" id="JACOOH010000003">
    <property type="protein sequence ID" value="MBC5621039.1"/>
    <property type="molecule type" value="Genomic_DNA"/>
</dbReference>
<evidence type="ECO:0000256" key="4">
    <source>
        <dbReference type="SAM" id="MobiDB-lite"/>
    </source>
</evidence>
<feature type="signal peptide" evidence="5">
    <location>
        <begin position="1"/>
        <end position="22"/>
    </location>
</feature>
<dbReference type="SUPFAM" id="SSF56935">
    <property type="entry name" value="Porins"/>
    <property type="match status" value="1"/>
</dbReference>
<dbReference type="InterPro" id="IPR036942">
    <property type="entry name" value="Beta-barrel_TonB_sf"/>
</dbReference>
<comment type="caution">
    <text evidence="7">The sequence shown here is derived from an EMBL/GenBank/DDBJ whole genome shotgun (WGS) entry which is preliminary data.</text>
</comment>
<evidence type="ECO:0000313" key="8">
    <source>
        <dbReference type="Proteomes" id="UP000646484"/>
    </source>
</evidence>
<comment type="subcellular location">
    <subcellularLocation>
        <location evidence="1">Cell outer membrane</location>
    </subcellularLocation>
</comment>
<dbReference type="Gene3D" id="2.60.40.1120">
    <property type="entry name" value="Carboxypeptidase-like, regulatory domain"/>
    <property type="match status" value="1"/>
</dbReference>
<feature type="chain" id="PRO_5046422334" evidence="5">
    <location>
        <begin position="23"/>
        <end position="943"/>
    </location>
</feature>
<evidence type="ECO:0000256" key="5">
    <source>
        <dbReference type="SAM" id="SignalP"/>
    </source>
</evidence>
<gene>
    <name evidence="7" type="ORF">H8S64_08010</name>
</gene>
<name>A0ABR7CZD3_9BACT</name>
<evidence type="ECO:0000256" key="2">
    <source>
        <dbReference type="ARBA" id="ARBA00023136"/>
    </source>
</evidence>
<proteinExistence type="predicted"/>
<protein>
    <submittedName>
        <fullName evidence="7">TonB-dependent receptor</fullName>
    </submittedName>
</protein>
<sequence length="943" mass="105444">MLHHIFKIAFILLMTVSPVSLLAQTQVRDTVRKDTVKQQEKKTVVHTIKGVIVGDSDDDTLPGAHIYLGAEKKPTTVTDAMGEFTLKDIPAGEVIVTASYVGFRPTTKKYLVKADTNVGIIKLLPEELDEVVITAKPPLIIQRGDTTEFNAAAVKVPEDAELEDLLKKLPGFELVDGKLMANGEEVKRIYIDGTEYFLDNPMAALQTLPANIVSKIKMFDGKSEEANFSGYNDGKKFRSLNIETKNPDQLKIFGKAGLGYGISDDVEDSFKNNNYNLDANANAFNRKRRFSIRGSLRNTNQGSDLPNASYKGKGGHNRGKNFGMDFFNTFKKGLELTGGYSGSDNESYSASSTRQDYFPSESYQSKIYENENHSWSESSSHSVNTRFSYEISEKDRISFSPSFSLRKSDSRSIRLGNSIQDGDTLNITNAKSQNHNDSYSFGGNFSWMHGFAKRGRTLTINGNINVSDTKSDGIQQDSSIINKRDTLRNLINSTKSFSNSLTGSVSYSEPLTEHARLSFNYSLSYSQDESDKESISYKDALFTEIIGIDTSLTNKISNTRINNSIGVNYNYYKEKFSFNGGGSINLSSEENKYEYLNAPDSLVKNNYLNLSPQFNFNYSLTERSNLNFSYNGNTSSPSASQLQDVLDVSDQLSVSKGNPDLKKTFSQSASLSFSSSKISEEKFNFLNVGLNFNNSFNNIATATQFIENDTVINGYEILRGARLSTPINLNGQWSISMNSSYSFGINALKLRLSPSLSYSYSRSPSIYDNIKNITNSHRASFNLGITSNVSENLDYNIRSSTSYTSSTSTTTEGSSSFSQSVNANVKWVFWKEFILAGDYSYSYTLSKKGGNINQSNSMLNMEIGKKFLKRKQLQVRFKAMDLLRQRNLLNYSIQDLYTQTRYSTNTQNYYMLTISYRFNTMGSKKADRKRAGENSPPGYFGEF</sequence>
<keyword evidence="2" id="KW-0472">Membrane</keyword>
<evidence type="ECO:0000313" key="7">
    <source>
        <dbReference type="EMBL" id="MBC5621039.1"/>
    </source>
</evidence>